<name>A0ABR1FNN3_AURAN</name>
<evidence type="ECO:0000256" key="6">
    <source>
        <dbReference type="SAM" id="MobiDB-lite"/>
    </source>
</evidence>
<dbReference type="PANTHER" id="PTHR45679:SF6">
    <property type="entry name" value="ER DEGRADATION-ENHANCING ALPHA-MANNOSIDASE-LIKE PROTEIN 2"/>
    <property type="match status" value="1"/>
</dbReference>
<keyword evidence="7" id="KW-0732">Signal</keyword>
<comment type="caution">
    <text evidence="9">The sequence shown here is derived from an EMBL/GenBank/DDBJ whole genome shotgun (WGS) entry which is preliminary data.</text>
</comment>
<dbReference type="PANTHER" id="PTHR45679">
    <property type="entry name" value="ER DEGRADATION-ENHANCING ALPHA-MANNOSIDASE-LIKE PROTEIN 2"/>
    <property type="match status" value="1"/>
</dbReference>
<keyword evidence="5" id="KW-0326">Glycosidase</keyword>
<organism evidence="9 10">
    <name type="scientific">Aureococcus anophagefferens</name>
    <name type="common">Harmful bloom alga</name>
    <dbReference type="NCBI Taxonomy" id="44056"/>
    <lineage>
        <taxon>Eukaryota</taxon>
        <taxon>Sar</taxon>
        <taxon>Stramenopiles</taxon>
        <taxon>Ochrophyta</taxon>
        <taxon>Pelagophyceae</taxon>
        <taxon>Pelagomonadales</taxon>
        <taxon>Pelagomonadaceae</taxon>
        <taxon>Aureococcus</taxon>
    </lineage>
</organism>
<keyword evidence="3" id="KW-0256">Endoplasmic reticulum</keyword>
<dbReference type="Pfam" id="PF02225">
    <property type="entry name" value="PA"/>
    <property type="match status" value="1"/>
</dbReference>
<proteinExistence type="inferred from homology"/>
<dbReference type="Gene3D" id="2.70.130.10">
    <property type="entry name" value="Mannose-6-phosphate receptor binding domain"/>
    <property type="match status" value="1"/>
</dbReference>
<dbReference type="PRINTS" id="PR00747">
    <property type="entry name" value="GLYHDRLASE47"/>
</dbReference>
<feature type="region of interest" description="Disordered" evidence="6">
    <location>
        <begin position="665"/>
        <end position="695"/>
    </location>
</feature>
<gene>
    <name evidence="9" type="ORF">SO694_00148042</name>
</gene>
<comment type="subcellular location">
    <subcellularLocation>
        <location evidence="1">Endoplasmic reticulum</location>
    </subcellularLocation>
</comment>
<evidence type="ECO:0000256" key="5">
    <source>
        <dbReference type="RuleBase" id="RU361193"/>
    </source>
</evidence>
<dbReference type="Proteomes" id="UP001363151">
    <property type="component" value="Unassembled WGS sequence"/>
</dbReference>
<reference evidence="9 10" key="1">
    <citation type="submission" date="2024-03" db="EMBL/GenBank/DDBJ databases">
        <title>Aureococcus anophagefferens CCMP1851 and Kratosvirus quantuckense: Draft genome of a second virus-susceptible host strain in the model system.</title>
        <authorList>
            <person name="Chase E."/>
            <person name="Truchon A.R."/>
            <person name="Schepens W."/>
            <person name="Wilhelm S.W."/>
        </authorList>
    </citation>
    <scope>NUCLEOTIDE SEQUENCE [LARGE SCALE GENOMIC DNA]</scope>
    <source>
        <strain evidence="9 10">CCMP1851</strain>
    </source>
</reference>
<evidence type="ECO:0000256" key="4">
    <source>
        <dbReference type="ARBA" id="ARBA00023180"/>
    </source>
</evidence>
<dbReference type="InterPro" id="IPR003137">
    <property type="entry name" value="PA_domain"/>
</dbReference>
<evidence type="ECO:0000313" key="10">
    <source>
        <dbReference type="Proteomes" id="UP001363151"/>
    </source>
</evidence>
<comment type="similarity">
    <text evidence="2 5">Belongs to the glycosyl hydrolase 47 family.</text>
</comment>
<feature type="domain" description="PA" evidence="8">
    <location>
        <begin position="872"/>
        <end position="961"/>
    </location>
</feature>
<accession>A0ABR1FNN3</accession>
<protein>
    <recommendedName>
        <fullName evidence="5">alpha-1,2-Mannosidase</fullName>
        <ecNumber evidence="5">3.2.1.-</ecNumber>
    </recommendedName>
</protein>
<feature type="compositionally biased region" description="Acidic residues" evidence="6">
    <location>
        <begin position="672"/>
        <end position="692"/>
    </location>
</feature>
<evidence type="ECO:0000313" key="9">
    <source>
        <dbReference type="EMBL" id="KAK7234156.1"/>
    </source>
</evidence>
<dbReference type="EC" id="3.2.1.-" evidence="5"/>
<feature type="chain" id="PRO_5045752152" description="alpha-1,2-Mannosidase" evidence="7">
    <location>
        <begin position="26"/>
        <end position="1086"/>
    </location>
</feature>
<keyword evidence="10" id="KW-1185">Reference proteome</keyword>
<dbReference type="EMBL" id="JBBJCI010000343">
    <property type="protein sequence ID" value="KAK7234156.1"/>
    <property type="molecule type" value="Genomic_DNA"/>
</dbReference>
<dbReference type="InterPro" id="IPR012341">
    <property type="entry name" value="6hp_glycosidase-like_sf"/>
</dbReference>
<evidence type="ECO:0000256" key="7">
    <source>
        <dbReference type="SAM" id="SignalP"/>
    </source>
</evidence>
<evidence type="ECO:0000256" key="3">
    <source>
        <dbReference type="ARBA" id="ARBA00022824"/>
    </source>
</evidence>
<keyword evidence="4" id="KW-0325">Glycoprotein</keyword>
<dbReference type="SUPFAM" id="SSF48225">
    <property type="entry name" value="Seven-hairpin glycosidases"/>
    <property type="match status" value="1"/>
</dbReference>
<dbReference type="Gene3D" id="3.50.30.30">
    <property type="match status" value="1"/>
</dbReference>
<dbReference type="InterPro" id="IPR009011">
    <property type="entry name" value="Man6P_isomerase_rcpt-bd_dom_sf"/>
</dbReference>
<evidence type="ECO:0000259" key="8">
    <source>
        <dbReference type="Pfam" id="PF02225"/>
    </source>
</evidence>
<keyword evidence="5" id="KW-0378">Hydrolase</keyword>
<evidence type="ECO:0000256" key="2">
    <source>
        <dbReference type="ARBA" id="ARBA00007658"/>
    </source>
</evidence>
<dbReference type="Gene3D" id="1.50.10.10">
    <property type="match status" value="1"/>
</dbReference>
<dbReference type="InterPro" id="IPR044674">
    <property type="entry name" value="EDEM1/2/3"/>
</dbReference>
<dbReference type="Pfam" id="PF01532">
    <property type="entry name" value="Glyco_hydro_47"/>
    <property type="match status" value="1"/>
</dbReference>
<sequence length="1086" mass="118081">MWRRRRPVWAAALAAVWLMTPHASALRRRSSNAALEDRVRPLEGSCYAFVQAGEYWGYEWCHRRWVKQFQAAWAVSAGSKRQETTLGTFSNSLTTARSKVNASEHVFADGERCKGSAGRGDGARKRHATVRFRCCTHAPKLAGVAGRNVFIESVDEPETCSYVVTVCARLVCDAADRQRFGGSRRALAEAQPTVGPAPFGGTVGMAFGDELKAEYREKARRMFYKGYDAYMAHAFPKGELLPRSCVGAHFDLVKLPVVTLVDAVDTLAILGNRSEFQGAVRRITEVLPDFDVDVNVSVFETNIRVLGGLLSAHLFATDEQLDLMEPHGDLATGGYDDELLKLAVDLGWRLLPAFDTATGIPYGTVNLAYGVPRGETTVSSLAGAGSLSLEFSVLSALSGNPDFGRKARASARALYDRRSVLGLLGKHINIRSGKWVEALSGIGSNSDSFYEYLLKVYLVFGDVDHWDMFLETYARIGDHVRQGDWYADVDMFAGKPRRQHFENLQAFWPGLQVLAGDVALAARSLNAFWGVWADWGVLPEEYDYGTSHLVATTSALRYPLRPELIESTYLMHRASRDDSWLHAAKLALDSIDAYSATDCGYASVLNAATHALDDEMPSFFLAETTKYLYLIFDDDNFVHAEDYVFSTEAHPFSPSRVRQLREERLGKRGAADDDDDDDAAAAVFPEDDDDDAGAGGAKSLVGMLWKKLQDKARRKEAITQRAASKRPRSKRRNVLEAIVENLKSGGGTARGAGGAARRCHEPEWWEGVGYKVDFEDSLENALESVVVGGPGRRAPALARRAEIEALGAFDVEVFSDGFHVANSADDETLEISNVGSSIMLVSSTVGDDVVSVTVASDGNEVACDVAVFDDKAREACDYEVEDGAPPRLFVAKRGACMFEEKALKAQRSGAGALLVVNSVPGQQRFIMARAGSDDDDEGAAPDGDDVAIPAVMVSAEDGAALAEGVAAGRLAHLRVYKRPVASPRVAVTVVQGRSIHVAGRGKWGVFLNARPETDDWQLFIVKTEDEDDPHFLDVPFGDAYLDACRAAAVGAPRRDAHASRGGRSVAPLDVADFAAASLIARCVCPL</sequence>
<dbReference type="InterPro" id="IPR036026">
    <property type="entry name" value="Seven-hairpin_glycosidases"/>
</dbReference>
<evidence type="ECO:0000256" key="1">
    <source>
        <dbReference type="ARBA" id="ARBA00004240"/>
    </source>
</evidence>
<dbReference type="InterPro" id="IPR001382">
    <property type="entry name" value="Glyco_hydro_47"/>
</dbReference>
<feature type="signal peptide" evidence="7">
    <location>
        <begin position="1"/>
        <end position="25"/>
    </location>
</feature>